<evidence type="ECO:0000259" key="8">
    <source>
        <dbReference type="PROSITE" id="PS50941"/>
    </source>
</evidence>
<dbReference type="InterPro" id="IPR001002">
    <property type="entry name" value="Chitin-bd_1"/>
</dbReference>
<evidence type="ECO:0000256" key="1">
    <source>
        <dbReference type="ARBA" id="ARBA00022669"/>
    </source>
</evidence>
<gene>
    <name evidence="9" type="ORF">QYE76_026149</name>
</gene>
<keyword evidence="10" id="KW-1185">Reference proteome</keyword>
<evidence type="ECO:0000313" key="10">
    <source>
        <dbReference type="Proteomes" id="UP001231189"/>
    </source>
</evidence>
<comment type="caution">
    <text evidence="9">The sequence shown here is derived from an EMBL/GenBank/DDBJ whole genome shotgun (WGS) entry which is preliminary data.</text>
</comment>
<dbReference type="AlphaFoldDB" id="A0AAD8RGQ8"/>
<keyword evidence="2" id="KW-0430">Lectin</keyword>
<feature type="disulfide bond" evidence="6">
    <location>
        <begin position="49"/>
        <end position="63"/>
    </location>
</feature>
<dbReference type="Proteomes" id="UP001231189">
    <property type="component" value="Unassembled WGS sequence"/>
</dbReference>
<evidence type="ECO:0000256" key="5">
    <source>
        <dbReference type="ARBA" id="ARBA00023283"/>
    </source>
</evidence>
<feature type="disulfide bond" evidence="6">
    <location>
        <begin position="151"/>
        <end position="165"/>
    </location>
</feature>
<dbReference type="SUPFAM" id="SSF57016">
    <property type="entry name" value="Plant lectins/antimicrobial peptides"/>
    <property type="match status" value="3"/>
</dbReference>
<keyword evidence="1 6" id="KW-0147">Chitin-binding</keyword>
<keyword evidence="3" id="KW-0677">Repeat</keyword>
<dbReference type="InterPro" id="IPR018371">
    <property type="entry name" value="Chitin-binding_1_CS"/>
</dbReference>
<name>A0AAD8RGQ8_LOLMU</name>
<dbReference type="EMBL" id="JAUUTY010000006">
    <property type="protein sequence ID" value="KAK1620632.1"/>
    <property type="molecule type" value="Genomic_DNA"/>
</dbReference>
<dbReference type="FunFam" id="3.30.60.10:FF:000006">
    <property type="entry name" value="Agglutinin isolectin 1"/>
    <property type="match status" value="1"/>
</dbReference>
<feature type="disulfide bond" evidence="6">
    <location>
        <begin position="95"/>
        <end position="107"/>
    </location>
</feature>
<organism evidence="9 10">
    <name type="scientific">Lolium multiflorum</name>
    <name type="common">Italian ryegrass</name>
    <name type="synonym">Lolium perenne subsp. multiflorum</name>
    <dbReference type="NCBI Taxonomy" id="4521"/>
    <lineage>
        <taxon>Eukaryota</taxon>
        <taxon>Viridiplantae</taxon>
        <taxon>Streptophyta</taxon>
        <taxon>Embryophyta</taxon>
        <taxon>Tracheophyta</taxon>
        <taxon>Spermatophyta</taxon>
        <taxon>Magnoliopsida</taxon>
        <taxon>Liliopsida</taxon>
        <taxon>Poales</taxon>
        <taxon>Poaceae</taxon>
        <taxon>BOP clade</taxon>
        <taxon>Pooideae</taxon>
        <taxon>Poodae</taxon>
        <taxon>Poeae</taxon>
        <taxon>Poeae Chloroplast Group 2 (Poeae type)</taxon>
        <taxon>Loliodinae</taxon>
        <taxon>Loliinae</taxon>
        <taxon>Lolium</taxon>
    </lineage>
</organism>
<keyword evidence="5" id="KW-0873">Pyrrolidone carboxylic acid</keyword>
<dbReference type="SMART" id="SM00270">
    <property type="entry name" value="ChtBD1"/>
    <property type="match status" value="3"/>
</dbReference>
<evidence type="ECO:0000256" key="3">
    <source>
        <dbReference type="ARBA" id="ARBA00022737"/>
    </source>
</evidence>
<evidence type="ECO:0000256" key="7">
    <source>
        <dbReference type="SAM" id="SignalP"/>
    </source>
</evidence>
<sequence length="186" mass="19158">MAMNMKAIALFMCVLAIAAVTALGFNDDENAVPSNAQCGGRRKCGGGLCCSRYGFCGLGGDYCGVGCQNGPCYRTTNVDESGVPDNAQCGGRRKCGGGLCCSRYGFCGLGGDYCGVGCQNGPCYRIANVDENGVSDNAQCGGKRRCGGGLCCSRYGFCGLGGDYCGRGCQNGPCYRTANLLSDEML</sequence>
<feature type="domain" description="Chitin-binding type-1" evidence="8">
    <location>
        <begin position="35"/>
        <end position="74"/>
    </location>
</feature>
<feature type="chain" id="PRO_5042133629" description="Chitin-binding type-1 domain-containing protein" evidence="7">
    <location>
        <begin position="25"/>
        <end position="186"/>
    </location>
</feature>
<dbReference type="PANTHER" id="PTHR47849:SF8">
    <property type="entry name" value="LECTIN"/>
    <property type="match status" value="1"/>
</dbReference>
<comment type="caution">
    <text evidence="6">Lacks conserved residue(s) required for the propagation of feature annotation.</text>
</comment>
<evidence type="ECO:0000256" key="4">
    <source>
        <dbReference type="ARBA" id="ARBA00023157"/>
    </source>
</evidence>
<evidence type="ECO:0000256" key="6">
    <source>
        <dbReference type="PROSITE-ProRule" id="PRU00261"/>
    </source>
</evidence>
<feature type="domain" description="Chitin-binding type-1" evidence="8">
    <location>
        <begin position="137"/>
        <end position="176"/>
    </location>
</feature>
<reference evidence="9" key="1">
    <citation type="submission" date="2023-07" db="EMBL/GenBank/DDBJ databases">
        <title>A chromosome-level genome assembly of Lolium multiflorum.</title>
        <authorList>
            <person name="Chen Y."/>
            <person name="Copetti D."/>
            <person name="Kolliker R."/>
            <person name="Studer B."/>
        </authorList>
    </citation>
    <scope>NUCLEOTIDE SEQUENCE</scope>
    <source>
        <strain evidence="9">02402/16</strain>
        <tissue evidence="9">Leaf</tissue>
    </source>
</reference>
<keyword evidence="7" id="KW-0732">Signal</keyword>
<evidence type="ECO:0000256" key="2">
    <source>
        <dbReference type="ARBA" id="ARBA00022734"/>
    </source>
</evidence>
<dbReference type="PANTHER" id="PTHR47849">
    <property type="entry name" value="CHITIN-BINDING LECTIN 1"/>
    <property type="match status" value="1"/>
</dbReference>
<feature type="disulfide bond" evidence="6">
    <location>
        <begin position="146"/>
        <end position="158"/>
    </location>
</feature>
<accession>A0AAD8RGQ8</accession>
<proteinExistence type="predicted"/>
<feature type="signal peptide" evidence="7">
    <location>
        <begin position="1"/>
        <end position="24"/>
    </location>
</feature>
<dbReference type="CDD" id="cd00035">
    <property type="entry name" value="ChtBD1"/>
    <property type="match status" value="1"/>
</dbReference>
<dbReference type="Gene3D" id="3.30.60.10">
    <property type="entry name" value="Endochitinase-like"/>
    <property type="match status" value="3"/>
</dbReference>
<feature type="disulfide bond" evidence="6">
    <location>
        <begin position="44"/>
        <end position="56"/>
    </location>
</feature>
<dbReference type="InterPro" id="IPR036861">
    <property type="entry name" value="Endochitinase-like_sf"/>
</dbReference>
<feature type="domain" description="Chitin-binding type-1" evidence="8">
    <location>
        <begin position="86"/>
        <end position="125"/>
    </location>
</feature>
<protein>
    <recommendedName>
        <fullName evidence="8">Chitin-binding type-1 domain-containing protein</fullName>
    </recommendedName>
</protein>
<evidence type="ECO:0000313" key="9">
    <source>
        <dbReference type="EMBL" id="KAK1620632.1"/>
    </source>
</evidence>
<dbReference type="PROSITE" id="PS50941">
    <property type="entry name" value="CHIT_BIND_I_2"/>
    <property type="match status" value="3"/>
</dbReference>
<dbReference type="PROSITE" id="PS00026">
    <property type="entry name" value="CHIT_BIND_I_1"/>
    <property type="match status" value="2"/>
</dbReference>
<dbReference type="GO" id="GO:0030246">
    <property type="term" value="F:carbohydrate binding"/>
    <property type="evidence" value="ECO:0007669"/>
    <property type="project" value="UniProtKB-KW"/>
</dbReference>
<keyword evidence="4 6" id="KW-1015">Disulfide bond</keyword>
<dbReference type="GO" id="GO:0008061">
    <property type="term" value="F:chitin binding"/>
    <property type="evidence" value="ECO:0007669"/>
    <property type="project" value="UniProtKB-UniRule"/>
</dbReference>
<dbReference type="Pfam" id="PF00187">
    <property type="entry name" value="Chitin_bind_1"/>
    <property type="match status" value="3"/>
</dbReference>
<feature type="disulfide bond" evidence="6">
    <location>
        <begin position="100"/>
        <end position="114"/>
    </location>
</feature>